<proteinExistence type="predicted"/>
<reference evidence="2 3" key="1">
    <citation type="submission" date="2018-05" db="EMBL/GenBank/DDBJ databases">
        <title>Genetic diversity of glacier-inhabiting Cryobacterium bacteria in China and description of Cryobacterium mengkeensis sp. nov. and Arthrobacter glacialis sp. nov.</title>
        <authorList>
            <person name="Liu Q."/>
            <person name="Xin Y.-H."/>
        </authorList>
    </citation>
    <scope>NUCLEOTIDE SEQUENCE [LARGE SCALE GENOMIC DNA]</scope>
    <source>
        <strain evidence="2 3">LI2</strain>
    </source>
</reference>
<gene>
    <name evidence="2" type="ORF">CVV68_22485</name>
</gene>
<dbReference type="Proteomes" id="UP000247832">
    <property type="component" value="Unassembled WGS sequence"/>
</dbReference>
<dbReference type="SUPFAM" id="SSF51971">
    <property type="entry name" value="Nucleotide-binding domain"/>
    <property type="match status" value="1"/>
</dbReference>
<dbReference type="OrthoDB" id="3653265at2"/>
<protein>
    <recommendedName>
        <fullName evidence="1">FAD-dependent urate hydroxylase HpyO/Asp monooxygenase CreE-like FAD/NAD(P)-binding domain-containing protein</fullName>
    </recommendedName>
</protein>
<accession>A0A2V5LD67</accession>
<dbReference type="EMBL" id="QJVD01000063">
    <property type="protein sequence ID" value="PYI64230.1"/>
    <property type="molecule type" value="Genomic_DNA"/>
</dbReference>
<organism evidence="2 3">
    <name type="scientific">Arthrobacter livingstonensis</name>
    <dbReference type="NCBI Taxonomy" id="670078"/>
    <lineage>
        <taxon>Bacteria</taxon>
        <taxon>Bacillati</taxon>
        <taxon>Actinomycetota</taxon>
        <taxon>Actinomycetes</taxon>
        <taxon>Micrococcales</taxon>
        <taxon>Micrococcaceae</taxon>
        <taxon>Arthrobacter</taxon>
    </lineage>
</organism>
<dbReference type="AlphaFoldDB" id="A0A2V5LD67"/>
<dbReference type="Gene3D" id="3.50.50.60">
    <property type="entry name" value="FAD/NAD(P)-binding domain"/>
    <property type="match status" value="1"/>
</dbReference>
<evidence type="ECO:0000259" key="1">
    <source>
        <dbReference type="Pfam" id="PF13454"/>
    </source>
</evidence>
<dbReference type="InterPro" id="IPR038732">
    <property type="entry name" value="HpyO/CreE_NAD-binding"/>
</dbReference>
<evidence type="ECO:0000313" key="2">
    <source>
        <dbReference type="EMBL" id="PYI64230.1"/>
    </source>
</evidence>
<sequence>MIRIAVIGGGPKSLFALLALNDHIPFTSSSRVAVDVYDPLPPGAGSVWRVDQPETLRLNVNAGIVDASSTLSSETFAEWVDRVAPEMTGEKYPPRRLVGRYLREQFRLLSQHGNIMVAHAPFVVSGVERDGEHWRVSGPFGTQQYEEVLLATGHGLAQDRTVEPMPGALNSHPLIGDYAALTTADIPAGSEVWIRGAALTAYDVALLLSESRGGFWRLSKDDDGGAPWGLLYRPSGKEPRRITLSSRSGSLMDPKSETVPDDVAFCLEEHKQRLRQWGAKVRGTPPDIEVNLDGLWVILLHCAQDCARAMDVTVSALALWRTALTGQSVEASCRPISFPKAPSASAHLRNSLAVNHLEAPVTTGWLWARAWSGLYAELVPAIDRVPRSVHASRHFGRVAHHLEKFAFGPPELTARKLVGLFDAGILDVAGAGENPTPGSIFIDAVTPGPGALRAAAPAGRANSEVFAGLLTAGDVSIRPGDRGLLTEADGTCLAQDGSRSESLAALGRPTEDPTLGHDTLNRSLHGEHRLWAQRIAGLVTGTLDS</sequence>
<dbReference type="InterPro" id="IPR052189">
    <property type="entry name" value="L-asp_N-monooxygenase_NS-form"/>
</dbReference>
<dbReference type="Pfam" id="PF13454">
    <property type="entry name" value="NAD_binding_9"/>
    <property type="match status" value="1"/>
</dbReference>
<evidence type="ECO:0000313" key="3">
    <source>
        <dbReference type="Proteomes" id="UP000247832"/>
    </source>
</evidence>
<comment type="caution">
    <text evidence="2">The sequence shown here is derived from an EMBL/GenBank/DDBJ whole genome shotgun (WGS) entry which is preliminary data.</text>
</comment>
<dbReference type="InterPro" id="IPR036188">
    <property type="entry name" value="FAD/NAD-bd_sf"/>
</dbReference>
<feature type="domain" description="FAD-dependent urate hydroxylase HpyO/Asp monooxygenase CreE-like FAD/NAD(P)-binding" evidence="1">
    <location>
        <begin position="5"/>
        <end position="154"/>
    </location>
</feature>
<dbReference type="PANTHER" id="PTHR40254:SF1">
    <property type="entry name" value="BLR0577 PROTEIN"/>
    <property type="match status" value="1"/>
</dbReference>
<dbReference type="PANTHER" id="PTHR40254">
    <property type="entry name" value="BLR0577 PROTEIN"/>
    <property type="match status" value="1"/>
</dbReference>
<name>A0A2V5LD67_9MICC</name>
<dbReference type="RefSeq" id="WP_110503213.1">
    <property type="nucleotide sequence ID" value="NZ_QJVD01000063.1"/>
</dbReference>
<keyword evidence="3" id="KW-1185">Reference proteome</keyword>